<dbReference type="InterPro" id="IPR053714">
    <property type="entry name" value="Iso_Racemase_Enz_sf"/>
</dbReference>
<dbReference type="GO" id="GO:0047661">
    <property type="term" value="F:amino-acid racemase activity"/>
    <property type="evidence" value="ECO:0007669"/>
    <property type="project" value="InterPro"/>
</dbReference>
<dbReference type="STRING" id="438753.AZC_2490"/>
<reference evidence="2 3" key="4">
    <citation type="journal article" date="2009" name="Appl. Environ. Microbiol.">
        <title>Comparative genome-wide transcriptional profiling of Azorhizobium caulinodans ORS571 grown under free-living and symbiotic conditions.</title>
        <authorList>
            <person name="Tsukada S."/>
            <person name="Aono T."/>
            <person name="Akiba N."/>
            <person name="Lee KB."/>
            <person name="Liu CT."/>
            <person name="Toyazaki H."/>
            <person name="Oyaizu H."/>
        </authorList>
    </citation>
    <scope>NUCLEOTIDE SEQUENCE [LARGE SCALE GENOMIC DNA]</scope>
    <source>
        <strain evidence="3">ATCC 43989 / DSM 5975 / JCM 20966 / LMG 6465 / NBRC 14845 / NCIMB 13405 / ORS 571</strain>
    </source>
</reference>
<dbReference type="InterPro" id="IPR052186">
    <property type="entry name" value="Hydantoin_racemase-like"/>
</dbReference>
<organism evidence="2 3">
    <name type="scientific">Azorhizobium caulinodans (strain ATCC 43989 / DSM 5975 / JCM 20966 / LMG 6465 / NBRC 14845 / NCIMB 13405 / ORS 571)</name>
    <dbReference type="NCBI Taxonomy" id="438753"/>
    <lineage>
        <taxon>Bacteria</taxon>
        <taxon>Pseudomonadati</taxon>
        <taxon>Pseudomonadota</taxon>
        <taxon>Alphaproteobacteria</taxon>
        <taxon>Hyphomicrobiales</taxon>
        <taxon>Xanthobacteraceae</taxon>
        <taxon>Azorhizobium</taxon>
    </lineage>
</organism>
<accession>A8IAC1</accession>
<reference evidence="2 3" key="3">
    <citation type="journal article" date="2008" name="BMC Genomics">
        <title>The genome of the versatile nitrogen fixer Azorhizobium caulinodans ORS571.</title>
        <authorList>
            <person name="Lee KB."/>
            <person name="Backer P.D."/>
            <person name="Aono T."/>
            <person name="Liu CT."/>
            <person name="Suzuki S."/>
            <person name="Suzuki T."/>
            <person name="Kaneko T."/>
            <person name="Yamada M."/>
            <person name="Tabata S."/>
            <person name="Kupfer D.M."/>
            <person name="Najar F.Z."/>
            <person name="Wiley G.B."/>
            <person name="Roe B."/>
            <person name="Binnewies T.T."/>
            <person name="Ussery D.W."/>
            <person name="D'Haeze W."/>
            <person name="Herder J.D."/>
            <person name="Gevers D."/>
            <person name="Vereecke D."/>
            <person name="Holsters M."/>
            <person name="Oyaizu H."/>
        </authorList>
    </citation>
    <scope>NUCLEOTIDE SEQUENCE [LARGE SCALE GENOMIC DNA]</scope>
    <source>
        <strain evidence="3">ATCC 43989 / DSM 5975 / JCM 20966 / LMG 6465 / NBRC 14845 / NCIMB 13405 / ORS 571</strain>
    </source>
</reference>
<sequence>MMTRPDILVVNPNSNAVVTAGFDAALAPLRFSDGPAIRCVTLEDGPYGVETQADVESVSLPLRRLVEREQGAGAFVIACYSDPGLHVCREGTKAPVFGICEAGLLTALARGDRFGVIAIGEGTMARHQRYVRQMGLYERFAGERPLKMSVAESAAGENTLARMIEVGRDLMRLDRCDVIVMGCAGMSRHRRPLEEALGVPVVDPVLAAVTMAIGAVQAAGA</sequence>
<reference evidence="2 3" key="6">
    <citation type="journal article" date="2011" name="Appl. Environ. Microbiol.">
        <title>Involvement of the azorhizobial chromosome partition gene (parA) in the onset of bacteroid differentiation during Sesbania rostrata stem nodule development.</title>
        <authorList>
            <person name="Liu CT."/>
            <person name="Lee KB."/>
            <person name="Wang YS."/>
            <person name="Peng MH."/>
            <person name="Lee KT."/>
            <person name="Suzuki S."/>
            <person name="Suzuki T."/>
            <person name="Oyaizu H."/>
        </authorList>
    </citation>
    <scope>NUCLEOTIDE SEQUENCE [LARGE SCALE GENOMIC DNA]</scope>
    <source>
        <strain evidence="3">ATCC 43989 / DSM 5975 / JCM 20966 / LMG 6465 / NBRC 14845 / NCIMB 13405 / ORS 571</strain>
    </source>
</reference>
<dbReference type="EMBL" id="AP009384">
    <property type="protein sequence ID" value="BAF88488.1"/>
    <property type="molecule type" value="Genomic_DNA"/>
</dbReference>
<dbReference type="eggNOG" id="COG4126">
    <property type="taxonomic scope" value="Bacteria"/>
</dbReference>
<reference evidence="2 3" key="1">
    <citation type="journal article" date="2007" name="Appl. Environ. Microbiol.">
        <title>Rhizobial factors required for stem nodule maturation and maintenance in Sesbania rostrata-Azorhizobium caulinodans ORS571 symbiosis.</title>
        <authorList>
            <person name="Suzuki S."/>
            <person name="Aono T."/>
            <person name="Lee KB."/>
            <person name="Suzuki T."/>
            <person name="Liu CT."/>
            <person name="Miwa H."/>
            <person name="Wakao S."/>
            <person name="Iki T."/>
            <person name="Oyaizu H."/>
        </authorList>
    </citation>
    <scope>NUCLEOTIDE SEQUENCE [LARGE SCALE GENOMIC DNA]</scope>
    <source>
        <strain evidence="3">ATCC 43989 / DSM 5975 / JCM 20966 / LMG 6465 / NBRC 14845 / NCIMB 13405 / ORS 571</strain>
    </source>
</reference>
<protein>
    <submittedName>
        <fullName evidence="2">Hydantoin racemase</fullName>
    </submittedName>
</protein>
<evidence type="ECO:0000313" key="2">
    <source>
        <dbReference type="EMBL" id="BAF88488.1"/>
    </source>
</evidence>
<evidence type="ECO:0000313" key="3">
    <source>
        <dbReference type="Proteomes" id="UP000000270"/>
    </source>
</evidence>
<dbReference type="PANTHER" id="PTHR28047:SF5">
    <property type="entry name" value="PROTEIN DCG1"/>
    <property type="match status" value="1"/>
</dbReference>
<dbReference type="Gene3D" id="3.40.50.12500">
    <property type="match status" value="1"/>
</dbReference>
<dbReference type="KEGG" id="azc:AZC_2490"/>
<gene>
    <name evidence="2" type="ordered locus">AZC_2490</name>
</gene>
<reference evidence="2 3" key="5">
    <citation type="journal article" date="2010" name="Appl. Environ. Microbiol.">
        <title>phrR-like gene praR of Azorhizobium caulinodans ORS571 is essential for symbiosis with Sesbania rostrata and is involved in expression of reb genes.</title>
        <authorList>
            <person name="Akiba N."/>
            <person name="Aono T."/>
            <person name="Toyazaki H."/>
            <person name="Sato S."/>
            <person name="Oyaizu H."/>
        </authorList>
    </citation>
    <scope>NUCLEOTIDE SEQUENCE [LARGE SCALE GENOMIC DNA]</scope>
    <source>
        <strain evidence="3">ATCC 43989 / DSM 5975 / JCM 20966 / LMG 6465 / NBRC 14845 / NCIMB 13405 / ORS 571</strain>
    </source>
</reference>
<proteinExistence type="inferred from homology"/>
<reference evidence="3" key="2">
    <citation type="submission" date="2007-04" db="EMBL/GenBank/DDBJ databases">
        <title>Complete genome sequence of the nitrogen-fixing bacterium Azorhizobium caulinodans ORS571.</title>
        <authorList>
            <person name="Lee K.B."/>
            <person name="Backer P.D."/>
            <person name="Aono T."/>
            <person name="Liu C.T."/>
            <person name="Suzuki S."/>
            <person name="Suzuki T."/>
            <person name="Kaneko T."/>
            <person name="Yamada M."/>
            <person name="Tabata S."/>
            <person name="Kupfer D.M."/>
            <person name="Najar F.Z."/>
            <person name="Wiley G.B."/>
            <person name="Roe B."/>
            <person name="Binnewies T."/>
            <person name="Ussery D."/>
            <person name="Vereecke D."/>
            <person name="Gevers D."/>
            <person name="Holsters M."/>
            <person name="Oyaizu H."/>
        </authorList>
    </citation>
    <scope>NUCLEOTIDE SEQUENCE [LARGE SCALE GENOMIC DNA]</scope>
    <source>
        <strain evidence="3">ATCC 43989 / DSM 5975 / JCM 20966 / LMG 6465 / NBRC 14845 / NCIMB 13405 / ORS 571</strain>
    </source>
</reference>
<dbReference type="Proteomes" id="UP000000270">
    <property type="component" value="Chromosome"/>
</dbReference>
<dbReference type="InterPro" id="IPR015942">
    <property type="entry name" value="Asp/Glu/hydantoin_racemase"/>
</dbReference>
<evidence type="ECO:0000256" key="1">
    <source>
        <dbReference type="ARBA" id="ARBA00038414"/>
    </source>
</evidence>
<dbReference type="PANTHER" id="PTHR28047">
    <property type="entry name" value="PROTEIN DCG1"/>
    <property type="match status" value="1"/>
</dbReference>
<dbReference type="Pfam" id="PF01177">
    <property type="entry name" value="Asp_Glu_race"/>
    <property type="match status" value="1"/>
</dbReference>
<dbReference type="AlphaFoldDB" id="A8IAC1"/>
<keyword evidence="3" id="KW-1185">Reference proteome</keyword>
<name>A8IAC1_AZOC5</name>
<dbReference type="HOGENOM" id="CLU_053002_0_0_5"/>
<comment type="similarity">
    <text evidence="1">Belongs to the HyuE racemase family.</text>
</comment>